<name>A0A143PAB9_9STAP</name>
<organism evidence="2 3">
    <name type="scientific">Staphylococcus condimenti</name>
    <dbReference type="NCBI Taxonomy" id="70255"/>
    <lineage>
        <taxon>Bacteria</taxon>
        <taxon>Bacillati</taxon>
        <taxon>Bacillota</taxon>
        <taxon>Bacilli</taxon>
        <taxon>Bacillales</taxon>
        <taxon>Staphylococcaceae</taxon>
        <taxon>Staphylococcus</taxon>
    </lineage>
</organism>
<protein>
    <submittedName>
        <fullName evidence="2">GrpB family protein</fullName>
    </submittedName>
</protein>
<dbReference type="Proteomes" id="UP000595942">
    <property type="component" value="Chromosome"/>
</dbReference>
<evidence type="ECO:0000313" key="2">
    <source>
        <dbReference type="EMBL" id="RZI04502.1"/>
    </source>
</evidence>
<reference evidence="1 4" key="2">
    <citation type="submission" date="2021-01" db="EMBL/GenBank/DDBJ databases">
        <title>FDA dAtabase for Regulatory Grade micrObial Sequences (FDA-ARGOS): Supporting development and validation of Infectious Disease Dx tests.</title>
        <authorList>
            <person name="Sproer C."/>
            <person name="Gronow S."/>
            <person name="Severitt S."/>
            <person name="Schroder I."/>
            <person name="Tallon L."/>
            <person name="Sadzewicz L."/>
            <person name="Zhao X."/>
            <person name="Boylan J."/>
            <person name="Ott S."/>
            <person name="Bowen H."/>
            <person name="Vavikolanu K."/>
            <person name="Mehta A."/>
            <person name="Aluvathingal J."/>
            <person name="Nadendla S."/>
            <person name="Lowell S."/>
            <person name="Myers T."/>
            <person name="Yan Y."/>
            <person name="Sichtig H."/>
        </authorList>
    </citation>
    <scope>NUCLEOTIDE SEQUENCE [LARGE SCALE GENOMIC DNA]</scope>
    <source>
        <strain evidence="1 4">FDAARGOS_1148</strain>
    </source>
</reference>
<dbReference type="GeneID" id="93727360"/>
<sequence length="174" mass="20681">MYTQTQPLISDANLLVVYHNLFEDYHDLLLGLLDTPVKAVHHIGGTAHFKYPTEPILDILVGVNNLHDITALDEKRLNYAGFYRIHHQYKKKVMMVKFNNMIDLKQEVRLHILQIESDMYNQYLQMQRTLKEEKQLTQQFKTEKEILHAKASSIRDYETQKEILFKKLSKQMYD</sequence>
<evidence type="ECO:0000313" key="1">
    <source>
        <dbReference type="EMBL" id="QQS82731.1"/>
    </source>
</evidence>
<dbReference type="PANTHER" id="PTHR34822">
    <property type="entry name" value="GRPB DOMAIN PROTEIN (AFU_ORTHOLOGUE AFUA_1G01530)"/>
    <property type="match status" value="1"/>
</dbReference>
<dbReference type="EMBL" id="RQTE01000021">
    <property type="protein sequence ID" value="RZI04502.1"/>
    <property type="molecule type" value="Genomic_DNA"/>
</dbReference>
<proteinExistence type="predicted"/>
<dbReference type="PANTHER" id="PTHR34822:SF1">
    <property type="entry name" value="GRPB FAMILY PROTEIN"/>
    <property type="match status" value="1"/>
</dbReference>
<dbReference type="InterPro" id="IPR007344">
    <property type="entry name" value="GrpB/CoaE"/>
</dbReference>
<dbReference type="OrthoDB" id="2403088at2"/>
<dbReference type="RefSeq" id="WP_047132701.1">
    <property type="nucleotide sequence ID" value="NZ_CP015114.1"/>
</dbReference>
<dbReference type="Proteomes" id="UP000293854">
    <property type="component" value="Unassembled WGS sequence"/>
</dbReference>
<dbReference type="KEGG" id="scv:A4G25_05735"/>
<dbReference type="InterPro" id="IPR043519">
    <property type="entry name" value="NT_sf"/>
</dbReference>
<dbReference type="Pfam" id="PF04229">
    <property type="entry name" value="GrpB"/>
    <property type="match status" value="1"/>
</dbReference>
<accession>A0A143PAB9</accession>
<evidence type="ECO:0000313" key="3">
    <source>
        <dbReference type="Proteomes" id="UP000293854"/>
    </source>
</evidence>
<evidence type="ECO:0000313" key="4">
    <source>
        <dbReference type="Proteomes" id="UP000595942"/>
    </source>
</evidence>
<dbReference type="Gene3D" id="3.30.460.10">
    <property type="entry name" value="Beta Polymerase, domain 2"/>
    <property type="match status" value="1"/>
</dbReference>
<gene>
    <name evidence="2" type="ORF">EIG99_01000</name>
    <name evidence="1" type="ORF">I6J05_12785</name>
</gene>
<dbReference type="SUPFAM" id="SSF81301">
    <property type="entry name" value="Nucleotidyltransferase"/>
    <property type="match status" value="1"/>
</dbReference>
<keyword evidence="4" id="KW-1185">Reference proteome</keyword>
<dbReference type="AlphaFoldDB" id="A0A143PAB9"/>
<dbReference type="EMBL" id="CP068073">
    <property type="protein sequence ID" value="QQS82731.1"/>
    <property type="molecule type" value="Genomic_DNA"/>
</dbReference>
<reference evidence="2 3" key="1">
    <citation type="submission" date="2018-11" db="EMBL/GenBank/DDBJ databases">
        <title>Genomic profiling of Staphylococcus species from a Poultry farm system in KwaZulu-Natal, South Africa.</title>
        <authorList>
            <person name="Amoako D.G."/>
            <person name="Somboro A.M."/>
            <person name="Abia A.L.K."/>
            <person name="Bester L.A."/>
            <person name="Essack S.Y."/>
        </authorList>
    </citation>
    <scope>NUCLEOTIDE SEQUENCE [LARGE SCALE GENOMIC DNA]</scope>
    <source>
        <strain evidence="2 3">SA11</strain>
    </source>
</reference>